<evidence type="ECO:0000256" key="9">
    <source>
        <dbReference type="ARBA" id="ARBA00047207"/>
    </source>
</evidence>
<dbReference type="InterPro" id="IPR055166">
    <property type="entry name" value="Transc_reg_Sar_Rot_HTH"/>
</dbReference>
<keyword evidence="3" id="KW-0843">Virulence</keyword>
<dbReference type="GO" id="GO:0003700">
    <property type="term" value="F:DNA-binding transcription factor activity"/>
    <property type="evidence" value="ECO:0007669"/>
    <property type="project" value="InterPro"/>
</dbReference>
<dbReference type="PROSITE" id="PS50995">
    <property type="entry name" value="HTH_MARR_2"/>
    <property type="match status" value="1"/>
</dbReference>
<gene>
    <name evidence="11" type="ORF">J5Y03_16975</name>
</gene>
<evidence type="ECO:0000259" key="10">
    <source>
        <dbReference type="PROSITE" id="PS50995"/>
    </source>
</evidence>
<evidence type="ECO:0000256" key="1">
    <source>
        <dbReference type="ARBA" id="ARBA00004496"/>
    </source>
</evidence>
<proteinExistence type="inferred from homology"/>
<keyword evidence="2" id="KW-0805">Transcription regulation</keyword>
<keyword evidence="4" id="KW-0238">DNA-binding</keyword>
<dbReference type="PANTHER" id="PTHR42756:SF1">
    <property type="entry name" value="TRANSCRIPTIONAL REPRESSOR OF EMRAB OPERON"/>
    <property type="match status" value="1"/>
</dbReference>
<evidence type="ECO:0000256" key="3">
    <source>
        <dbReference type="ARBA" id="ARBA00023026"/>
    </source>
</evidence>
<evidence type="ECO:0000313" key="12">
    <source>
        <dbReference type="Proteomes" id="UP000682134"/>
    </source>
</evidence>
<dbReference type="GO" id="GO:0005737">
    <property type="term" value="C:cytoplasm"/>
    <property type="evidence" value="ECO:0007669"/>
    <property type="project" value="UniProtKB-SubCell"/>
</dbReference>
<comment type="caution">
    <text evidence="11">The sequence shown here is derived from an EMBL/GenBank/DDBJ whole genome shotgun (WGS) entry which is preliminary data.</text>
</comment>
<organism evidence="11 12">
    <name type="scientific">Gottfriedia endophytica</name>
    <dbReference type="NCBI Taxonomy" id="2820819"/>
    <lineage>
        <taxon>Bacteria</taxon>
        <taxon>Bacillati</taxon>
        <taxon>Bacillota</taxon>
        <taxon>Bacilli</taxon>
        <taxon>Bacillales</taxon>
        <taxon>Bacillaceae</taxon>
        <taxon>Gottfriedia</taxon>
    </lineage>
</organism>
<accession>A0A940NM78</accession>
<evidence type="ECO:0000256" key="8">
    <source>
        <dbReference type="ARBA" id="ARBA00047188"/>
    </source>
</evidence>
<dbReference type="AlphaFoldDB" id="A0A940NM78"/>
<dbReference type="Gene3D" id="1.10.10.10">
    <property type="entry name" value="Winged helix-like DNA-binding domain superfamily/Winged helix DNA-binding domain"/>
    <property type="match status" value="1"/>
</dbReference>
<evidence type="ECO:0000256" key="2">
    <source>
        <dbReference type="ARBA" id="ARBA00023015"/>
    </source>
</evidence>
<evidence type="ECO:0000256" key="6">
    <source>
        <dbReference type="ARBA" id="ARBA00040307"/>
    </source>
</evidence>
<evidence type="ECO:0000256" key="4">
    <source>
        <dbReference type="ARBA" id="ARBA00023125"/>
    </source>
</evidence>
<dbReference type="SMART" id="SM00347">
    <property type="entry name" value="HTH_MARR"/>
    <property type="match status" value="1"/>
</dbReference>
<evidence type="ECO:0000256" key="7">
    <source>
        <dbReference type="ARBA" id="ARBA00046337"/>
    </source>
</evidence>
<evidence type="ECO:0000313" key="11">
    <source>
        <dbReference type="EMBL" id="MBP0726852.1"/>
    </source>
</evidence>
<name>A0A940NM78_9BACI</name>
<dbReference type="InterPro" id="IPR036390">
    <property type="entry name" value="WH_DNA-bd_sf"/>
</dbReference>
<dbReference type="PANTHER" id="PTHR42756">
    <property type="entry name" value="TRANSCRIPTIONAL REGULATOR, MARR"/>
    <property type="match status" value="1"/>
</dbReference>
<comment type="subcellular location">
    <subcellularLocation>
        <location evidence="1">Cytoplasm</location>
    </subcellularLocation>
</comment>
<dbReference type="InterPro" id="IPR036388">
    <property type="entry name" value="WH-like_DNA-bd_sf"/>
</dbReference>
<comment type="similarity">
    <text evidence="7">Belongs to the SarZ family.</text>
</comment>
<dbReference type="InterPro" id="IPR023187">
    <property type="entry name" value="Tscrpt_reg_MarR-type_CS"/>
</dbReference>
<dbReference type="InterPro" id="IPR000835">
    <property type="entry name" value="HTH_MarR-typ"/>
</dbReference>
<keyword evidence="12" id="KW-1185">Reference proteome</keyword>
<dbReference type="EMBL" id="JAGIYQ010000015">
    <property type="protein sequence ID" value="MBP0726852.1"/>
    <property type="molecule type" value="Genomic_DNA"/>
</dbReference>
<keyword evidence="5" id="KW-0804">Transcription</keyword>
<dbReference type="Pfam" id="PF22381">
    <property type="entry name" value="Staph_reg_Sar_Rot"/>
    <property type="match status" value="1"/>
</dbReference>
<dbReference type="GO" id="GO:0003677">
    <property type="term" value="F:DNA binding"/>
    <property type="evidence" value="ECO:0007669"/>
    <property type="project" value="UniProtKB-KW"/>
</dbReference>
<dbReference type="SUPFAM" id="SSF46785">
    <property type="entry name" value="Winged helix' DNA-binding domain"/>
    <property type="match status" value="1"/>
</dbReference>
<reference evidence="11" key="1">
    <citation type="submission" date="2021-04" db="EMBL/GenBank/DDBJ databases">
        <title>Genome seq and assembly of Bacillus sp.</title>
        <authorList>
            <person name="Chhetri G."/>
        </authorList>
    </citation>
    <scope>NUCLEOTIDE SEQUENCE</scope>
    <source>
        <strain evidence="11">RG28</strain>
    </source>
</reference>
<feature type="domain" description="HTH marR-type" evidence="10">
    <location>
        <begin position="1"/>
        <end position="130"/>
    </location>
</feature>
<dbReference type="PROSITE" id="PS01117">
    <property type="entry name" value="HTH_MARR_1"/>
    <property type="match status" value="1"/>
</dbReference>
<dbReference type="Proteomes" id="UP000682134">
    <property type="component" value="Unassembled WGS sequence"/>
</dbReference>
<sequence>MSVNFINEAWTDLYYLLHYKHEESLTHQNVRCMQAIKKNNDVTIQHLSEVLDVTHHTASEHIKRLIQKGYVQKERSLQDKRVVYVTLTKPGEEVLKRNTELDEEKLQKLLERFSAEEQKRIIDTFALLSKEAKHVFSN</sequence>
<evidence type="ECO:0000256" key="5">
    <source>
        <dbReference type="ARBA" id="ARBA00023163"/>
    </source>
</evidence>
<dbReference type="PRINTS" id="PR00598">
    <property type="entry name" value="HTHMARR"/>
</dbReference>
<protein>
    <recommendedName>
        <fullName evidence="6">HTH-type transcriptional regulator MgrA</fullName>
    </recommendedName>
    <alternativeName>
        <fullName evidence="8">HTH-type transcriptional regulator SarZ</fullName>
    </alternativeName>
    <alternativeName>
        <fullName evidence="9">Staphylococcal accessory regulator Z</fullName>
    </alternativeName>
</protein>
<dbReference type="RefSeq" id="WP_209407191.1">
    <property type="nucleotide sequence ID" value="NZ_JAGIYQ010000015.1"/>
</dbReference>